<evidence type="ECO:0000256" key="2">
    <source>
        <dbReference type="ARBA" id="ARBA00023125"/>
    </source>
</evidence>
<gene>
    <name evidence="6" type="primary">hutC</name>
    <name evidence="6" type="ORF">D3876_19215</name>
</gene>
<evidence type="ECO:0000313" key="7">
    <source>
        <dbReference type="Proteomes" id="UP000286100"/>
    </source>
</evidence>
<name>A0A418W7J0_9SPHN</name>
<evidence type="ECO:0000256" key="3">
    <source>
        <dbReference type="ARBA" id="ARBA00023163"/>
    </source>
</evidence>
<dbReference type="EMBL" id="QYUM01000004">
    <property type="protein sequence ID" value="RJF85970.1"/>
    <property type="molecule type" value="Genomic_DNA"/>
</dbReference>
<dbReference type="RefSeq" id="WP_119765239.1">
    <property type="nucleotide sequence ID" value="NZ_QYUM01000004.1"/>
</dbReference>
<dbReference type="SMART" id="SM00866">
    <property type="entry name" value="UTRA"/>
    <property type="match status" value="1"/>
</dbReference>
<dbReference type="SUPFAM" id="SSF46785">
    <property type="entry name" value="Winged helix' DNA-binding domain"/>
    <property type="match status" value="1"/>
</dbReference>
<dbReference type="NCBIfam" id="TIGR02018">
    <property type="entry name" value="his_ut_repres"/>
    <property type="match status" value="1"/>
</dbReference>
<dbReference type="Gene3D" id="3.40.1410.10">
    <property type="entry name" value="Chorismate lyase-like"/>
    <property type="match status" value="1"/>
</dbReference>
<reference evidence="6 7" key="1">
    <citation type="submission" date="2018-09" db="EMBL/GenBank/DDBJ databases">
        <authorList>
            <person name="Zhu H."/>
        </authorList>
    </citation>
    <scope>NUCLEOTIDE SEQUENCE [LARGE SCALE GENOMIC DNA]</scope>
    <source>
        <strain evidence="6 7">K2R01-6</strain>
    </source>
</reference>
<evidence type="ECO:0000259" key="5">
    <source>
        <dbReference type="PROSITE" id="PS50949"/>
    </source>
</evidence>
<dbReference type="PANTHER" id="PTHR44846">
    <property type="entry name" value="MANNOSYL-D-GLYCERATE TRANSPORT/METABOLISM SYSTEM REPRESSOR MNGR-RELATED"/>
    <property type="match status" value="1"/>
</dbReference>
<evidence type="ECO:0000256" key="1">
    <source>
        <dbReference type="ARBA" id="ARBA00023015"/>
    </source>
</evidence>
<dbReference type="Proteomes" id="UP000286100">
    <property type="component" value="Unassembled WGS sequence"/>
</dbReference>
<organism evidence="6 7">
    <name type="scientific">Sphingomonas cavernae</name>
    <dbReference type="NCBI Taxonomy" id="2320861"/>
    <lineage>
        <taxon>Bacteria</taxon>
        <taxon>Pseudomonadati</taxon>
        <taxon>Pseudomonadota</taxon>
        <taxon>Alphaproteobacteria</taxon>
        <taxon>Sphingomonadales</taxon>
        <taxon>Sphingomonadaceae</taxon>
        <taxon>Sphingomonas</taxon>
    </lineage>
</organism>
<protein>
    <recommendedName>
        <fullName evidence="4">Histidine utilization repressor</fullName>
    </recommendedName>
</protein>
<dbReference type="AlphaFoldDB" id="A0A418W7J0"/>
<keyword evidence="7" id="KW-1185">Reference proteome</keyword>
<dbReference type="SMART" id="SM00345">
    <property type="entry name" value="HTH_GNTR"/>
    <property type="match status" value="1"/>
</dbReference>
<dbReference type="GO" id="GO:0003677">
    <property type="term" value="F:DNA binding"/>
    <property type="evidence" value="ECO:0007669"/>
    <property type="project" value="UniProtKB-UniRule"/>
</dbReference>
<dbReference type="InterPro" id="IPR028978">
    <property type="entry name" value="Chorismate_lyase_/UTRA_dom_sf"/>
</dbReference>
<dbReference type="GO" id="GO:0003700">
    <property type="term" value="F:DNA-binding transcription factor activity"/>
    <property type="evidence" value="ECO:0007669"/>
    <property type="project" value="UniProtKB-UniRule"/>
</dbReference>
<dbReference type="CDD" id="cd07377">
    <property type="entry name" value="WHTH_GntR"/>
    <property type="match status" value="1"/>
</dbReference>
<dbReference type="InterPro" id="IPR011663">
    <property type="entry name" value="UTRA"/>
</dbReference>
<dbReference type="Pfam" id="PF00392">
    <property type="entry name" value="GntR"/>
    <property type="match status" value="1"/>
</dbReference>
<dbReference type="GO" id="GO:0045892">
    <property type="term" value="P:negative regulation of DNA-templated transcription"/>
    <property type="evidence" value="ECO:0007669"/>
    <property type="project" value="UniProtKB-UniRule"/>
</dbReference>
<proteinExistence type="predicted"/>
<dbReference type="InterPro" id="IPR010248">
    <property type="entry name" value="His_ut_repres"/>
</dbReference>
<accession>A0A418W7J0</accession>
<sequence length="234" mass="25816">MSVAQTLDQRIREDIERNIRSGAWRPGDRIPFEHELVAEYGCARATVSKALTALSRAGLIERRRKAGSFVAHPHVQSAVLDVPDIGSVIAARGDAYRFELLKRGERKHAAGDPLEAAGAMLTIEGVHHAAGEPFGHEQRLISLAMVPQARDVDFTAEAPGSWLLGHVPWSEARHRIAAVPADARLARLLGIAPGTACLQLERWTWQLGKEVTWVRQTFPGDRYDLVAQFTPQSR</sequence>
<dbReference type="GO" id="GO:0006547">
    <property type="term" value="P:L-histidine metabolic process"/>
    <property type="evidence" value="ECO:0007669"/>
    <property type="project" value="UniProtKB-UniRule"/>
</dbReference>
<dbReference type="InterPro" id="IPR050679">
    <property type="entry name" value="Bact_HTH_transcr_reg"/>
</dbReference>
<keyword evidence="1" id="KW-0805">Transcription regulation</keyword>
<dbReference type="InterPro" id="IPR036388">
    <property type="entry name" value="WH-like_DNA-bd_sf"/>
</dbReference>
<evidence type="ECO:0000313" key="6">
    <source>
        <dbReference type="EMBL" id="RJF85970.1"/>
    </source>
</evidence>
<dbReference type="PANTHER" id="PTHR44846:SF16">
    <property type="entry name" value="TRANSCRIPTIONAL REGULATOR PHNF-RELATED"/>
    <property type="match status" value="1"/>
</dbReference>
<comment type="caution">
    <text evidence="6">The sequence shown here is derived from an EMBL/GenBank/DDBJ whole genome shotgun (WGS) entry which is preliminary data.</text>
</comment>
<keyword evidence="2" id="KW-0238">DNA-binding</keyword>
<dbReference type="PROSITE" id="PS50949">
    <property type="entry name" value="HTH_GNTR"/>
    <property type="match status" value="1"/>
</dbReference>
<dbReference type="InterPro" id="IPR000524">
    <property type="entry name" value="Tscrpt_reg_HTH_GntR"/>
</dbReference>
<keyword evidence="3" id="KW-0804">Transcription</keyword>
<dbReference type="Gene3D" id="1.10.10.10">
    <property type="entry name" value="Winged helix-like DNA-binding domain superfamily/Winged helix DNA-binding domain"/>
    <property type="match status" value="1"/>
</dbReference>
<dbReference type="InterPro" id="IPR036390">
    <property type="entry name" value="WH_DNA-bd_sf"/>
</dbReference>
<feature type="domain" description="HTH gntR-type" evidence="5">
    <location>
        <begin position="5"/>
        <end position="73"/>
    </location>
</feature>
<evidence type="ECO:0000256" key="4">
    <source>
        <dbReference type="NCBIfam" id="TIGR02018"/>
    </source>
</evidence>
<dbReference type="PRINTS" id="PR00035">
    <property type="entry name" value="HTHGNTR"/>
</dbReference>
<dbReference type="Pfam" id="PF07702">
    <property type="entry name" value="UTRA"/>
    <property type="match status" value="1"/>
</dbReference>
<dbReference type="OrthoDB" id="9808698at2"/>
<dbReference type="SUPFAM" id="SSF64288">
    <property type="entry name" value="Chorismate lyase-like"/>
    <property type="match status" value="1"/>
</dbReference>